<dbReference type="InterPro" id="IPR017850">
    <property type="entry name" value="Alkaline_phosphatase_core_sf"/>
</dbReference>
<dbReference type="InterPro" id="IPR024607">
    <property type="entry name" value="Sulfatase_CS"/>
</dbReference>
<reference evidence="6 7" key="1">
    <citation type="submission" date="2019-11" db="EMBL/GenBank/DDBJ databases">
        <authorList>
            <person name="Cheng Q."/>
            <person name="Yang Z."/>
        </authorList>
    </citation>
    <scope>NUCLEOTIDE SEQUENCE [LARGE SCALE GENOMIC DNA]</scope>
    <source>
        <strain evidence="6 7">HX-22-1</strain>
    </source>
</reference>
<organism evidence="6 7">
    <name type="scientific">Pedobacter puniceum</name>
    <dbReference type="NCBI Taxonomy" id="2666136"/>
    <lineage>
        <taxon>Bacteria</taxon>
        <taxon>Pseudomonadati</taxon>
        <taxon>Bacteroidota</taxon>
        <taxon>Sphingobacteriia</taxon>
        <taxon>Sphingobacteriales</taxon>
        <taxon>Sphingobacteriaceae</taxon>
        <taxon>Pedobacter</taxon>
    </lineage>
</organism>
<dbReference type="CDD" id="cd16025">
    <property type="entry name" value="PAS_like"/>
    <property type="match status" value="1"/>
</dbReference>
<proteinExistence type="inferred from homology"/>
<dbReference type="InterPro" id="IPR000917">
    <property type="entry name" value="Sulfatase_N"/>
</dbReference>
<feature type="domain" description="Sulfatase N-terminal" evidence="5">
    <location>
        <begin position="31"/>
        <end position="424"/>
    </location>
</feature>
<dbReference type="GO" id="GO:0046872">
    <property type="term" value="F:metal ion binding"/>
    <property type="evidence" value="ECO:0007669"/>
    <property type="project" value="UniProtKB-KW"/>
</dbReference>
<dbReference type="Gene3D" id="3.30.1120.10">
    <property type="match status" value="1"/>
</dbReference>
<gene>
    <name evidence="6" type="ORF">GJJ64_06865</name>
</gene>
<dbReference type="GO" id="GO:0016740">
    <property type="term" value="F:transferase activity"/>
    <property type="evidence" value="ECO:0007669"/>
    <property type="project" value="UniProtKB-KW"/>
</dbReference>
<evidence type="ECO:0000256" key="3">
    <source>
        <dbReference type="ARBA" id="ARBA00022801"/>
    </source>
</evidence>
<dbReference type="PANTHER" id="PTHR42693">
    <property type="entry name" value="ARYLSULFATASE FAMILY MEMBER"/>
    <property type="match status" value="1"/>
</dbReference>
<dbReference type="GO" id="GO:0004065">
    <property type="term" value="F:arylsulfatase activity"/>
    <property type="evidence" value="ECO:0007669"/>
    <property type="project" value="TreeGrafter"/>
</dbReference>
<keyword evidence="3 6" id="KW-0378">Hydrolase</keyword>
<evidence type="ECO:0000313" key="6">
    <source>
        <dbReference type="EMBL" id="MRX46899.1"/>
    </source>
</evidence>
<dbReference type="AlphaFoldDB" id="A0A7K0FLQ7"/>
<dbReference type="FunFam" id="3.40.720.10:FF:000047">
    <property type="entry name" value="Arylsulfatase"/>
    <property type="match status" value="1"/>
</dbReference>
<dbReference type="Gene3D" id="3.40.720.10">
    <property type="entry name" value="Alkaline Phosphatase, subunit A"/>
    <property type="match status" value="1"/>
</dbReference>
<keyword evidence="2" id="KW-0479">Metal-binding</keyword>
<dbReference type="PANTHER" id="PTHR42693:SF53">
    <property type="entry name" value="ENDO-4-O-SULFATASE"/>
    <property type="match status" value="1"/>
</dbReference>
<dbReference type="PROSITE" id="PS00149">
    <property type="entry name" value="SULFATASE_2"/>
    <property type="match status" value="1"/>
</dbReference>
<dbReference type="SUPFAM" id="SSF53649">
    <property type="entry name" value="Alkaline phosphatase-like"/>
    <property type="match status" value="1"/>
</dbReference>
<keyword evidence="6" id="KW-0808">Transferase</keyword>
<keyword evidence="7" id="KW-1185">Reference proteome</keyword>
<accession>A0A7K0FLQ7</accession>
<evidence type="ECO:0000256" key="2">
    <source>
        <dbReference type="ARBA" id="ARBA00022723"/>
    </source>
</evidence>
<evidence type="ECO:0000256" key="4">
    <source>
        <dbReference type="ARBA" id="ARBA00022837"/>
    </source>
</evidence>
<dbReference type="Pfam" id="PF00884">
    <property type="entry name" value="Sulfatase"/>
    <property type="match status" value="1"/>
</dbReference>
<dbReference type="Proteomes" id="UP000462931">
    <property type="component" value="Unassembled WGS sequence"/>
</dbReference>
<sequence length="540" mass="62714">MNIMKFKIKLKLGLIFFLNVALTSKILAQKPNIIVIMADDMGFSDLGAYGSEIQTPHLDWLAKNGMKFNKFYNNARCCPSRASLMTGLYPHQAGIGQMDIDLKIPAYQGYLNHQSVTIAEVLKDAGYNTYMSGKWHIGNARGQWPVDRGFNRSFSLINGVSNYFGTKAYGSWYESTFAIDSQRIYPGGENYYLTDAINQYASYFIKENTKTHKPFFLYVAHAAPHWPLHALQEDIKKYETTYLKGWDTLRLARYHKMIEQRIISSKTKLPEKDVDIPAWESVNETEKKDWANRMAVYAAMIDRMDKGIGEIIKTLKQENQLENTYIFFLSDNGACSEDRVLLDRIFKINTSKYAAGDSLSWQSYEKPWANLSNTPFRLYKSYLEEGGITSPFIAYHPKTIKANTLSPYNGHIMDIMPTIVELANAKYPKTYKNNQVLALEGKSLIPALFQKKDKHERYIFWEHEGNKAVRYKNWKLVKQNAKEWQLFNLKKDPTELTDVRLKYPKVVELLIQEYQKWEQRAGVLEWGPDMLQRWENRIEK</sequence>
<protein>
    <submittedName>
        <fullName evidence="6">Sulfatase-like hydrolase/transferase</fullName>
    </submittedName>
</protein>
<evidence type="ECO:0000259" key="5">
    <source>
        <dbReference type="Pfam" id="PF00884"/>
    </source>
</evidence>
<keyword evidence="4" id="KW-0106">Calcium</keyword>
<comment type="similarity">
    <text evidence="1">Belongs to the sulfatase family.</text>
</comment>
<evidence type="ECO:0000256" key="1">
    <source>
        <dbReference type="ARBA" id="ARBA00008779"/>
    </source>
</evidence>
<name>A0A7K0FLQ7_9SPHI</name>
<dbReference type="EMBL" id="WKJI01000002">
    <property type="protein sequence ID" value="MRX46899.1"/>
    <property type="molecule type" value="Genomic_DNA"/>
</dbReference>
<dbReference type="InterPro" id="IPR050738">
    <property type="entry name" value="Sulfatase"/>
</dbReference>
<comment type="caution">
    <text evidence="6">The sequence shown here is derived from an EMBL/GenBank/DDBJ whole genome shotgun (WGS) entry which is preliminary data.</text>
</comment>
<evidence type="ECO:0000313" key="7">
    <source>
        <dbReference type="Proteomes" id="UP000462931"/>
    </source>
</evidence>